<comment type="caution">
    <text evidence="13">The sequence shown here is derived from an EMBL/GenBank/DDBJ whole genome shotgun (WGS) entry which is preliminary data.</text>
</comment>
<comment type="similarity">
    <text evidence="1 10">Belongs to the GHMP kinase family. IspE subfamily.</text>
</comment>
<dbReference type="InterPro" id="IPR036554">
    <property type="entry name" value="GHMP_kinase_C_sf"/>
</dbReference>
<evidence type="ECO:0000256" key="9">
    <source>
        <dbReference type="ARBA" id="ARBA00032554"/>
    </source>
</evidence>
<dbReference type="InterPro" id="IPR006204">
    <property type="entry name" value="GHMP_kinase_N_dom"/>
</dbReference>
<keyword evidence="7 10" id="KW-0067">ATP-binding</keyword>
<evidence type="ECO:0000256" key="5">
    <source>
        <dbReference type="ARBA" id="ARBA00022741"/>
    </source>
</evidence>
<feature type="domain" description="GHMP kinase N-terminal" evidence="11">
    <location>
        <begin position="68"/>
        <end position="144"/>
    </location>
</feature>
<dbReference type="SUPFAM" id="SSF54211">
    <property type="entry name" value="Ribosomal protein S5 domain 2-like"/>
    <property type="match status" value="1"/>
</dbReference>
<dbReference type="EMBL" id="JBIGIA010000016">
    <property type="protein sequence ID" value="MFG6458846.1"/>
    <property type="molecule type" value="Genomic_DNA"/>
</dbReference>
<dbReference type="NCBIfam" id="TIGR00154">
    <property type="entry name" value="ispE"/>
    <property type="match status" value="1"/>
</dbReference>
<evidence type="ECO:0000256" key="4">
    <source>
        <dbReference type="ARBA" id="ARBA00022679"/>
    </source>
</evidence>
<dbReference type="InterPro" id="IPR014721">
    <property type="entry name" value="Ribsml_uS5_D2-typ_fold_subgr"/>
</dbReference>
<dbReference type="InterPro" id="IPR020568">
    <property type="entry name" value="Ribosomal_Su5_D2-typ_SF"/>
</dbReference>
<gene>
    <name evidence="10 13" type="primary">ispE</name>
    <name evidence="13" type="ORF">ACG00X_18575</name>
</gene>
<dbReference type="PANTHER" id="PTHR43527:SF2">
    <property type="entry name" value="4-DIPHOSPHOCYTIDYL-2-C-METHYL-D-ERYTHRITOL KINASE, CHLOROPLASTIC"/>
    <property type="match status" value="1"/>
</dbReference>
<feature type="active site" evidence="10">
    <location>
        <position position="137"/>
    </location>
</feature>
<dbReference type="HAMAP" id="MF_00061">
    <property type="entry name" value="IspE"/>
    <property type="match status" value="1"/>
</dbReference>
<keyword evidence="5 10" id="KW-0547">Nucleotide-binding</keyword>
<evidence type="ECO:0000256" key="1">
    <source>
        <dbReference type="ARBA" id="ARBA00009684"/>
    </source>
</evidence>
<dbReference type="PIRSF" id="PIRSF010376">
    <property type="entry name" value="IspE"/>
    <property type="match status" value="1"/>
</dbReference>
<dbReference type="InterPro" id="IPR013750">
    <property type="entry name" value="GHMP_kinase_C_dom"/>
</dbReference>
<dbReference type="Pfam" id="PF08544">
    <property type="entry name" value="GHMP_kinases_C"/>
    <property type="match status" value="1"/>
</dbReference>
<evidence type="ECO:0000256" key="3">
    <source>
        <dbReference type="ARBA" id="ARBA00017473"/>
    </source>
</evidence>
<evidence type="ECO:0000256" key="2">
    <source>
        <dbReference type="ARBA" id="ARBA00012052"/>
    </source>
</evidence>
<dbReference type="SUPFAM" id="SSF55060">
    <property type="entry name" value="GHMP Kinase, C-terminal domain"/>
    <property type="match status" value="1"/>
</dbReference>
<dbReference type="Pfam" id="PF00288">
    <property type="entry name" value="GHMP_kinases_N"/>
    <property type="match status" value="1"/>
</dbReference>
<evidence type="ECO:0000259" key="12">
    <source>
        <dbReference type="Pfam" id="PF08544"/>
    </source>
</evidence>
<accession>A0ABW7GAJ3</accession>
<evidence type="ECO:0000256" key="10">
    <source>
        <dbReference type="HAMAP-Rule" id="MF_00061"/>
    </source>
</evidence>
<feature type="domain" description="GHMP kinase C-terminal" evidence="12">
    <location>
        <begin position="206"/>
        <end position="266"/>
    </location>
</feature>
<evidence type="ECO:0000259" key="11">
    <source>
        <dbReference type="Pfam" id="PF00288"/>
    </source>
</evidence>
<comment type="pathway">
    <text evidence="10">Isoprenoid biosynthesis; isopentenyl diphosphate biosynthesis via DXP pathway; isopentenyl diphosphate from 1-deoxy-D-xylulose 5-phosphate: step 3/6.</text>
</comment>
<evidence type="ECO:0000256" key="7">
    <source>
        <dbReference type="ARBA" id="ARBA00022840"/>
    </source>
</evidence>
<dbReference type="Gene3D" id="3.30.70.890">
    <property type="entry name" value="GHMP kinase, C-terminal domain"/>
    <property type="match status" value="1"/>
</dbReference>
<organism evidence="13 14">
    <name type="scientific">Pelomonas nitida</name>
    <dbReference type="NCBI Taxonomy" id="3299027"/>
    <lineage>
        <taxon>Bacteria</taxon>
        <taxon>Pseudomonadati</taxon>
        <taxon>Pseudomonadota</taxon>
        <taxon>Betaproteobacteria</taxon>
        <taxon>Burkholderiales</taxon>
        <taxon>Sphaerotilaceae</taxon>
        <taxon>Roseateles</taxon>
    </lineage>
</organism>
<comment type="catalytic activity">
    <reaction evidence="10">
        <text>4-CDP-2-C-methyl-D-erythritol + ATP = 4-CDP-2-C-methyl-D-erythritol 2-phosphate + ADP + H(+)</text>
        <dbReference type="Rhea" id="RHEA:18437"/>
        <dbReference type="ChEBI" id="CHEBI:15378"/>
        <dbReference type="ChEBI" id="CHEBI:30616"/>
        <dbReference type="ChEBI" id="CHEBI:57823"/>
        <dbReference type="ChEBI" id="CHEBI:57919"/>
        <dbReference type="ChEBI" id="CHEBI:456216"/>
        <dbReference type="EC" id="2.7.1.148"/>
    </reaction>
</comment>
<keyword evidence="8 10" id="KW-0414">Isoprene biosynthesis</keyword>
<dbReference type="PANTHER" id="PTHR43527">
    <property type="entry name" value="4-DIPHOSPHOCYTIDYL-2-C-METHYL-D-ERYTHRITOL KINASE, CHLOROPLASTIC"/>
    <property type="match status" value="1"/>
</dbReference>
<keyword evidence="6 10" id="KW-0418">Kinase</keyword>
<name>A0ABW7GAJ3_9BURK</name>
<reference evidence="13 14" key="1">
    <citation type="submission" date="2024-09" db="EMBL/GenBank/DDBJ databases">
        <title>Novel species of the genus Pelomonas and Roseateles isolated from streams.</title>
        <authorList>
            <person name="Lu H."/>
        </authorList>
    </citation>
    <scope>NUCLEOTIDE SEQUENCE [LARGE SCALE GENOMIC DNA]</scope>
    <source>
        <strain evidence="13 14">BYS96W</strain>
    </source>
</reference>
<feature type="active site" evidence="10">
    <location>
        <position position="12"/>
    </location>
</feature>
<dbReference type="InterPro" id="IPR004424">
    <property type="entry name" value="IspE"/>
</dbReference>
<dbReference type="Gene3D" id="3.30.230.10">
    <property type="match status" value="1"/>
</dbReference>
<evidence type="ECO:0000313" key="14">
    <source>
        <dbReference type="Proteomes" id="UP001606305"/>
    </source>
</evidence>
<dbReference type="GO" id="GO:0050515">
    <property type="term" value="F:4-(cytidine 5'-diphospho)-2-C-methyl-D-erythritol kinase activity"/>
    <property type="evidence" value="ECO:0007669"/>
    <property type="project" value="UniProtKB-EC"/>
</dbReference>
<sequence>MKALHDLAAPAKLNLFLHIVGKRPDGYHLLESVFVLIDWADTLHIEVRTDGRLIRHDVLGGDLPADDLCLRAARLLQTETGCTLGADIHLEKRLPAGAGMGGGSSDAATTLLALNRLWGCGLPMSRLLALGLKLGADVPFFLGGRPAFVEGIGEILHPVTLPPQRFAVLKGPGGLATKEIFSSELLARSEKLAIVAGFPASEIAAERIAKGMGRNDLQPAAEAISSDVRMALDLMSKQFGNARMTGSGAAVFSLLENGNEGKDDQSLATLLQALPEGWTGRICRSLAQHPLAGWAD</sequence>
<proteinExistence type="inferred from homology"/>
<evidence type="ECO:0000256" key="6">
    <source>
        <dbReference type="ARBA" id="ARBA00022777"/>
    </source>
</evidence>
<keyword evidence="14" id="KW-1185">Reference proteome</keyword>
<evidence type="ECO:0000313" key="13">
    <source>
        <dbReference type="EMBL" id="MFG6458846.1"/>
    </source>
</evidence>
<dbReference type="RefSeq" id="WP_394490234.1">
    <property type="nucleotide sequence ID" value="NZ_JBIGIA010000016.1"/>
</dbReference>
<evidence type="ECO:0000256" key="8">
    <source>
        <dbReference type="ARBA" id="ARBA00023229"/>
    </source>
</evidence>
<feature type="binding site" evidence="10">
    <location>
        <begin position="95"/>
        <end position="105"/>
    </location>
    <ligand>
        <name>ATP</name>
        <dbReference type="ChEBI" id="CHEBI:30616"/>
    </ligand>
</feature>
<dbReference type="EC" id="2.7.1.148" evidence="2 10"/>
<comment type="function">
    <text evidence="10">Catalyzes the phosphorylation of the position 2 hydroxy group of 4-diphosphocytidyl-2C-methyl-D-erythritol.</text>
</comment>
<protein>
    <recommendedName>
        <fullName evidence="3 10">4-diphosphocytidyl-2-C-methyl-D-erythritol kinase</fullName>
        <shortName evidence="10">CMK</shortName>
        <ecNumber evidence="2 10">2.7.1.148</ecNumber>
    </recommendedName>
    <alternativeName>
        <fullName evidence="9 10">4-(cytidine-5'-diphospho)-2-C-methyl-D-erythritol kinase</fullName>
    </alternativeName>
</protein>
<dbReference type="Proteomes" id="UP001606305">
    <property type="component" value="Unassembled WGS sequence"/>
</dbReference>
<keyword evidence="4 10" id="KW-0808">Transferase</keyword>